<evidence type="ECO:0000313" key="10">
    <source>
        <dbReference type="EMBL" id="CQR58124.1"/>
    </source>
</evidence>
<dbReference type="STRING" id="483937.AMQ84_01825"/>
<keyword evidence="4" id="KW-0732">Signal</keyword>
<dbReference type="PROSITE" id="PS51257">
    <property type="entry name" value="PROKAR_LIPOPROTEIN"/>
    <property type="match status" value="1"/>
</dbReference>
<dbReference type="Pfam" id="PF05504">
    <property type="entry name" value="Spore_GerAC"/>
    <property type="match status" value="1"/>
</dbReference>
<feature type="domain" description="Spore germination GerAC-like C-terminal" evidence="8">
    <location>
        <begin position="207"/>
        <end position="376"/>
    </location>
</feature>
<dbReference type="Gene3D" id="3.30.300.210">
    <property type="entry name" value="Nutrient germinant receptor protein C, domain 3"/>
    <property type="match status" value="1"/>
</dbReference>
<accession>A0A0E4CZ25</accession>
<dbReference type="AlphaFoldDB" id="A0A0E4CZ25"/>
<keyword evidence="5" id="KW-0472">Membrane</keyword>
<dbReference type="KEGG" id="pri:PRIO_5737"/>
<keyword evidence="6" id="KW-0564">Palmitate</keyword>
<organism evidence="10 11">
    <name type="scientific">Paenibacillus riograndensis SBR5</name>
    <dbReference type="NCBI Taxonomy" id="1073571"/>
    <lineage>
        <taxon>Bacteria</taxon>
        <taxon>Bacillati</taxon>
        <taxon>Bacillota</taxon>
        <taxon>Bacilli</taxon>
        <taxon>Bacillales</taxon>
        <taxon>Paenibacillaceae</taxon>
        <taxon>Paenibacillus</taxon>
        <taxon>Paenibacillus sonchi group</taxon>
    </lineage>
</organism>
<protein>
    <submittedName>
        <fullName evidence="10">Spore germination protein KC</fullName>
    </submittedName>
</protein>
<dbReference type="NCBIfam" id="TIGR02887">
    <property type="entry name" value="spore_ger_x_C"/>
    <property type="match status" value="1"/>
</dbReference>
<proteinExistence type="inferred from homology"/>
<dbReference type="PANTHER" id="PTHR35789">
    <property type="entry name" value="SPORE GERMINATION PROTEIN B3"/>
    <property type="match status" value="1"/>
</dbReference>
<dbReference type="Pfam" id="PF25198">
    <property type="entry name" value="Spore_GerAC_N"/>
    <property type="match status" value="1"/>
</dbReference>
<dbReference type="Proteomes" id="UP000033163">
    <property type="component" value="Chromosome I"/>
</dbReference>
<keyword evidence="7" id="KW-0449">Lipoprotein</keyword>
<keyword evidence="3" id="KW-0309">Germination</keyword>
<dbReference type="HOGENOM" id="CLU_051140_1_1_9"/>
<name>A0A0E4CZ25_9BACL</name>
<evidence type="ECO:0000313" key="11">
    <source>
        <dbReference type="Proteomes" id="UP000033163"/>
    </source>
</evidence>
<dbReference type="PATRIC" id="fig|1073571.4.peg.6160"/>
<dbReference type="InterPro" id="IPR046953">
    <property type="entry name" value="Spore_GerAC-like_C"/>
</dbReference>
<evidence type="ECO:0000259" key="9">
    <source>
        <dbReference type="Pfam" id="PF25198"/>
    </source>
</evidence>
<comment type="similarity">
    <text evidence="2">Belongs to the GerABKC lipoprotein family.</text>
</comment>
<evidence type="ECO:0000259" key="8">
    <source>
        <dbReference type="Pfam" id="PF05504"/>
    </source>
</evidence>
<reference evidence="11" key="1">
    <citation type="submission" date="2015-03" db="EMBL/GenBank/DDBJ databases">
        <authorList>
            <person name="Wibberg D."/>
        </authorList>
    </citation>
    <scope>NUCLEOTIDE SEQUENCE [LARGE SCALE GENOMIC DNA]</scope>
</reference>
<evidence type="ECO:0000256" key="2">
    <source>
        <dbReference type="ARBA" id="ARBA00007886"/>
    </source>
</evidence>
<feature type="domain" description="Spore germination protein N-terminal" evidence="9">
    <location>
        <begin position="28"/>
        <end position="197"/>
    </location>
</feature>
<dbReference type="EMBL" id="LN831776">
    <property type="protein sequence ID" value="CQR58124.1"/>
    <property type="molecule type" value="Genomic_DNA"/>
</dbReference>
<evidence type="ECO:0000256" key="6">
    <source>
        <dbReference type="ARBA" id="ARBA00023139"/>
    </source>
</evidence>
<dbReference type="InterPro" id="IPR057336">
    <property type="entry name" value="GerAC_N"/>
</dbReference>
<dbReference type="GO" id="GO:0016020">
    <property type="term" value="C:membrane"/>
    <property type="evidence" value="ECO:0007669"/>
    <property type="project" value="UniProtKB-SubCell"/>
</dbReference>
<dbReference type="GO" id="GO:0009847">
    <property type="term" value="P:spore germination"/>
    <property type="evidence" value="ECO:0007669"/>
    <property type="project" value="InterPro"/>
</dbReference>
<evidence type="ECO:0000256" key="4">
    <source>
        <dbReference type="ARBA" id="ARBA00022729"/>
    </source>
</evidence>
<sequence>MRCRMKLGTIALSVLIILSSLSLTGCWDQEYLKDLHLAYSAGFDLTEDGKIQETVELIIPPEIEQKATTSEIHTSSGHNLRSASNELRNRVSGNIRFLKNGFQLLGKSVAEQGLYSNLDVNFRDPGNPTSNVRVIIAEGKASDILEQKTVGESKVGEFITQKIKSLEDMSVFPKETLDTVFRYLKDPGQDFALPYIAMEGNEIITRGVALFSDQYYSGMLNPDQSILLVLLKGQKGKNARFTKKIVLGYPDNIQEYVTINVGLKKVKRKFKVSVSADKSVEVHLELKLQAIVEEFPGKRSLKENDLQKVNQAFSEILTKEAKSVVEEVQKANCDIFGVGRELIAYHHKVWRDKNWPKDYRKVHFHPKVDVKIIDTGIIE</sequence>
<evidence type="ECO:0000256" key="1">
    <source>
        <dbReference type="ARBA" id="ARBA00004635"/>
    </source>
</evidence>
<evidence type="ECO:0000256" key="7">
    <source>
        <dbReference type="ARBA" id="ARBA00023288"/>
    </source>
</evidence>
<dbReference type="PANTHER" id="PTHR35789:SF1">
    <property type="entry name" value="SPORE GERMINATION PROTEIN B3"/>
    <property type="match status" value="1"/>
</dbReference>
<evidence type="ECO:0000256" key="5">
    <source>
        <dbReference type="ARBA" id="ARBA00023136"/>
    </source>
</evidence>
<gene>
    <name evidence="10" type="primary">gerKC</name>
    <name evidence="10" type="ORF">PRIO_5737</name>
</gene>
<evidence type="ECO:0000256" key="3">
    <source>
        <dbReference type="ARBA" id="ARBA00022544"/>
    </source>
</evidence>
<comment type="subcellular location">
    <subcellularLocation>
        <location evidence="1">Membrane</location>
        <topology evidence="1">Lipid-anchor</topology>
    </subcellularLocation>
</comment>
<dbReference type="InterPro" id="IPR008844">
    <property type="entry name" value="Spore_GerAC-like"/>
</dbReference>
<dbReference type="InterPro" id="IPR038501">
    <property type="entry name" value="Spore_GerAC_C_sf"/>
</dbReference>